<dbReference type="EMBL" id="JBHSBM010000040">
    <property type="protein sequence ID" value="MFC4062132.1"/>
    <property type="molecule type" value="Genomic_DNA"/>
</dbReference>
<proteinExistence type="inferred from homology"/>
<organism evidence="7 8">
    <name type="scientific">Planomonospora corallina</name>
    <dbReference type="NCBI Taxonomy" id="1806052"/>
    <lineage>
        <taxon>Bacteria</taxon>
        <taxon>Bacillati</taxon>
        <taxon>Actinomycetota</taxon>
        <taxon>Actinomycetes</taxon>
        <taxon>Streptosporangiales</taxon>
        <taxon>Streptosporangiaceae</taxon>
        <taxon>Planomonospora</taxon>
    </lineage>
</organism>
<evidence type="ECO:0000256" key="1">
    <source>
        <dbReference type="ARBA" id="ARBA00005417"/>
    </source>
</evidence>
<evidence type="ECO:0000256" key="4">
    <source>
        <dbReference type="ARBA" id="ARBA00022840"/>
    </source>
</evidence>
<dbReference type="NCBIfam" id="TIGR01727">
    <property type="entry name" value="oligo_HPY"/>
    <property type="match status" value="1"/>
</dbReference>
<dbReference type="GO" id="GO:0005524">
    <property type="term" value="F:ATP binding"/>
    <property type="evidence" value="ECO:0007669"/>
    <property type="project" value="UniProtKB-KW"/>
</dbReference>
<comment type="caution">
    <text evidence="7">The sequence shown here is derived from an EMBL/GenBank/DDBJ whole genome shotgun (WGS) entry which is preliminary data.</text>
</comment>
<dbReference type="Proteomes" id="UP001595850">
    <property type="component" value="Unassembled WGS sequence"/>
</dbReference>
<name>A0ABV8IDJ0_9ACTN</name>
<sequence>MSPAPAAGGSPAQDPAGAPPAQGPAGTGALRTAADPDGGAADARPLLSVRGLQVHFPIRSGVLRQRVAGVVRAVDGVDLEVRRGMTYGLVGESGCGKSTLGKAVLRLVEPTAGTVAFDGVDVATLGREPLRRLRRRMQMVFQDPLASLDPRQSVESVLAEPLHAHGFTGNRPARVRELLDLVGLPSGAAGRYPHEFSGGQRQRVGIARAIALNPDLIVADEPVSALDVSIQAQIVNLLQDLQEQLGLTYVVIAHDLAVVRHVSDVIGVMYLGTLVEEAPSDDLYAEPLHPYTVALMSAIPIPDPEVEERRRRILLAGDLPSPVDVPQGCRFRTRCWKAQRICETREPPLEETVPGHRVACHFPEFPEFPESSGDIPAFGGDRERRPGGR</sequence>
<dbReference type="InterPro" id="IPR027417">
    <property type="entry name" value="P-loop_NTPase"/>
</dbReference>
<feature type="domain" description="ABC transporter" evidence="6">
    <location>
        <begin position="58"/>
        <end position="296"/>
    </location>
</feature>
<dbReference type="Pfam" id="PF00005">
    <property type="entry name" value="ABC_tran"/>
    <property type="match status" value="1"/>
</dbReference>
<feature type="compositionally biased region" description="Basic and acidic residues" evidence="5">
    <location>
        <begin position="380"/>
        <end position="389"/>
    </location>
</feature>
<evidence type="ECO:0000256" key="5">
    <source>
        <dbReference type="SAM" id="MobiDB-lite"/>
    </source>
</evidence>
<feature type="region of interest" description="Disordered" evidence="5">
    <location>
        <begin position="1"/>
        <end position="42"/>
    </location>
</feature>
<dbReference type="Pfam" id="PF08352">
    <property type="entry name" value="oligo_HPY"/>
    <property type="match status" value="1"/>
</dbReference>
<dbReference type="SMART" id="SM00382">
    <property type="entry name" value="AAA"/>
    <property type="match status" value="1"/>
</dbReference>
<evidence type="ECO:0000256" key="2">
    <source>
        <dbReference type="ARBA" id="ARBA00022448"/>
    </source>
</evidence>
<evidence type="ECO:0000313" key="7">
    <source>
        <dbReference type="EMBL" id="MFC4062132.1"/>
    </source>
</evidence>
<reference evidence="8" key="1">
    <citation type="journal article" date="2019" name="Int. J. Syst. Evol. Microbiol.">
        <title>The Global Catalogue of Microorganisms (GCM) 10K type strain sequencing project: providing services to taxonomists for standard genome sequencing and annotation.</title>
        <authorList>
            <consortium name="The Broad Institute Genomics Platform"/>
            <consortium name="The Broad Institute Genome Sequencing Center for Infectious Disease"/>
            <person name="Wu L."/>
            <person name="Ma J."/>
        </authorList>
    </citation>
    <scope>NUCLEOTIDE SEQUENCE [LARGE SCALE GENOMIC DNA]</scope>
    <source>
        <strain evidence="8">TBRC 4489</strain>
    </source>
</reference>
<evidence type="ECO:0000256" key="3">
    <source>
        <dbReference type="ARBA" id="ARBA00022741"/>
    </source>
</evidence>
<feature type="compositionally biased region" description="Low complexity" evidence="5">
    <location>
        <begin position="1"/>
        <end position="16"/>
    </location>
</feature>
<dbReference type="PANTHER" id="PTHR43776">
    <property type="entry name" value="TRANSPORT ATP-BINDING PROTEIN"/>
    <property type="match status" value="1"/>
</dbReference>
<dbReference type="InterPro" id="IPR013563">
    <property type="entry name" value="Oligopep_ABC_C"/>
</dbReference>
<keyword evidence="4 7" id="KW-0067">ATP-binding</keyword>
<dbReference type="PROSITE" id="PS00211">
    <property type="entry name" value="ABC_TRANSPORTER_1"/>
    <property type="match status" value="1"/>
</dbReference>
<dbReference type="Gene3D" id="3.40.50.300">
    <property type="entry name" value="P-loop containing nucleotide triphosphate hydrolases"/>
    <property type="match status" value="1"/>
</dbReference>
<feature type="compositionally biased region" description="Low complexity" evidence="5">
    <location>
        <begin position="23"/>
        <end position="42"/>
    </location>
</feature>
<protein>
    <submittedName>
        <fullName evidence="7">ABC transporter ATP-binding protein</fullName>
    </submittedName>
</protein>
<dbReference type="InterPro" id="IPR017871">
    <property type="entry name" value="ABC_transporter-like_CS"/>
</dbReference>
<evidence type="ECO:0000259" key="6">
    <source>
        <dbReference type="PROSITE" id="PS50893"/>
    </source>
</evidence>
<dbReference type="RefSeq" id="WP_377292943.1">
    <property type="nucleotide sequence ID" value="NZ_JBHSBM010000040.1"/>
</dbReference>
<keyword evidence="2" id="KW-0813">Transport</keyword>
<dbReference type="InterPro" id="IPR050319">
    <property type="entry name" value="ABC_transp_ATP-bind"/>
</dbReference>
<comment type="similarity">
    <text evidence="1">Belongs to the ABC transporter superfamily.</text>
</comment>
<feature type="region of interest" description="Disordered" evidence="5">
    <location>
        <begin position="367"/>
        <end position="389"/>
    </location>
</feature>
<dbReference type="SUPFAM" id="SSF52540">
    <property type="entry name" value="P-loop containing nucleoside triphosphate hydrolases"/>
    <property type="match status" value="1"/>
</dbReference>
<dbReference type="InterPro" id="IPR003593">
    <property type="entry name" value="AAA+_ATPase"/>
</dbReference>
<dbReference type="InterPro" id="IPR003439">
    <property type="entry name" value="ABC_transporter-like_ATP-bd"/>
</dbReference>
<keyword evidence="3" id="KW-0547">Nucleotide-binding</keyword>
<evidence type="ECO:0000313" key="8">
    <source>
        <dbReference type="Proteomes" id="UP001595850"/>
    </source>
</evidence>
<dbReference type="CDD" id="cd03257">
    <property type="entry name" value="ABC_NikE_OppD_transporters"/>
    <property type="match status" value="1"/>
</dbReference>
<dbReference type="PROSITE" id="PS50893">
    <property type="entry name" value="ABC_TRANSPORTER_2"/>
    <property type="match status" value="1"/>
</dbReference>
<dbReference type="PANTHER" id="PTHR43776:SF7">
    <property type="entry name" value="D,D-DIPEPTIDE TRANSPORT ATP-BINDING PROTEIN DDPF-RELATED"/>
    <property type="match status" value="1"/>
</dbReference>
<keyword evidence="8" id="KW-1185">Reference proteome</keyword>
<accession>A0ABV8IDJ0</accession>
<gene>
    <name evidence="7" type="ORF">ACFOWE_27840</name>
</gene>